<protein>
    <recommendedName>
        <fullName evidence="2">DUF4114 domain-containing protein</fullName>
    </recommendedName>
</protein>
<dbReference type="EMBL" id="FOWR01000007">
    <property type="protein sequence ID" value="SFP05670.1"/>
    <property type="molecule type" value="Genomic_DNA"/>
</dbReference>
<organism evidence="3 4">
    <name type="scientific">Enterovibrio norvegicus DSM 15893</name>
    <dbReference type="NCBI Taxonomy" id="1121869"/>
    <lineage>
        <taxon>Bacteria</taxon>
        <taxon>Pseudomonadati</taxon>
        <taxon>Pseudomonadota</taxon>
        <taxon>Gammaproteobacteria</taxon>
        <taxon>Vibrionales</taxon>
        <taxon>Vibrionaceae</taxon>
        <taxon>Enterovibrio</taxon>
    </lineage>
</organism>
<evidence type="ECO:0000313" key="3">
    <source>
        <dbReference type="EMBL" id="SFP05670.1"/>
    </source>
</evidence>
<dbReference type="STRING" id="1121869.SAMN03084138_01207"/>
<evidence type="ECO:0000259" key="2">
    <source>
        <dbReference type="Pfam" id="PF13448"/>
    </source>
</evidence>
<reference evidence="3 4" key="1">
    <citation type="submission" date="2016-10" db="EMBL/GenBank/DDBJ databases">
        <authorList>
            <person name="de Groot N.N."/>
        </authorList>
    </citation>
    <scope>NUCLEOTIDE SEQUENCE [LARGE SCALE GENOMIC DNA]</scope>
    <source>
        <strain evidence="3 4">DSM 15893</strain>
    </source>
</reference>
<feature type="chain" id="PRO_5010176713" description="DUF4114 domain-containing protein" evidence="1">
    <location>
        <begin position="23"/>
        <end position="312"/>
    </location>
</feature>
<sequence length="312" mass="33122">MKHAINTLLGTIAILAASTAHALDANSPDIVNNPVDESLMNLADTVLPEARAVNTEFLNTDYSPYLSMNQEGNVYVSFLDEGAGYRNSLGYFTFDDNTFSGLSKSSIDTDSSGVVSLAELGAVEGVDYGFLYSNLSKSGSGGSLNVGDTVQVTDSTIAAGKNVSFFLSQNAYTNGDTVSDGVLTGADQTFYGLDFLNPEADLTYELDSASPSSRHVAMLFADSNEEQVIMGFEDLNRVNPSSNDWGIRSDEDFNDAIFMVYSDPADAFGGSNIATAPMPPMAQSLVGLMMFAGLIVMARRKSAPSNEPMLAA</sequence>
<feature type="domain" description="DUF4114" evidence="2">
    <location>
        <begin position="158"/>
        <end position="260"/>
    </location>
</feature>
<dbReference type="OrthoDB" id="1204817at2"/>
<dbReference type="InterPro" id="IPR025193">
    <property type="entry name" value="DUF4114"/>
</dbReference>
<gene>
    <name evidence="3" type="ORF">SAMN03084138_01207</name>
</gene>
<dbReference type="RefSeq" id="WP_074925817.1">
    <property type="nucleotide sequence ID" value="NZ_FOWR01000007.1"/>
</dbReference>
<dbReference type="GeneID" id="35872183"/>
<proteinExistence type="predicted"/>
<accession>A0A1I5M811</accession>
<dbReference type="Pfam" id="PF13448">
    <property type="entry name" value="DUF4114"/>
    <property type="match status" value="1"/>
</dbReference>
<feature type="signal peptide" evidence="1">
    <location>
        <begin position="1"/>
        <end position="22"/>
    </location>
</feature>
<dbReference type="AlphaFoldDB" id="A0A1I5M811"/>
<evidence type="ECO:0000256" key="1">
    <source>
        <dbReference type="SAM" id="SignalP"/>
    </source>
</evidence>
<dbReference type="Proteomes" id="UP000182692">
    <property type="component" value="Unassembled WGS sequence"/>
</dbReference>
<evidence type="ECO:0000313" key="4">
    <source>
        <dbReference type="Proteomes" id="UP000182692"/>
    </source>
</evidence>
<keyword evidence="1" id="KW-0732">Signal</keyword>
<name>A0A1I5M811_9GAMM</name>